<sequence length="85" mass="9846">MLRSKYSTKLFSIIPDRAKELTISREILEESSKETTDVSEARNFIKSELKAQDFTVTLISAYVLAMLHNDRQAHTHLKYKCTKIL</sequence>
<dbReference type="AlphaFoldDB" id="A0A0N0U5U4"/>
<gene>
    <name evidence="1" type="ORF">WN51_11836</name>
</gene>
<organism evidence="1 2">
    <name type="scientific">Melipona quadrifasciata</name>
    <dbReference type="NCBI Taxonomy" id="166423"/>
    <lineage>
        <taxon>Eukaryota</taxon>
        <taxon>Metazoa</taxon>
        <taxon>Ecdysozoa</taxon>
        <taxon>Arthropoda</taxon>
        <taxon>Hexapoda</taxon>
        <taxon>Insecta</taxon>
        <taxon>Pterygota</taxon>
        <taxon>Neoptera</taxon>
        <taxon>Endopterygota</taxon>
        <taxon>Hymenoptera</taxon>
        <taxon>Apocrita</taxon>
        <taxon>Aculeata</taxon>
        <taxon>Apoidea</taxon>
        <taxon>Anthophila</taxon>
        <taxon>Apidae</taxon>
        <taxon>Melipona</taxon>
    </lineage>
</organism>
<dbReference type="EMBL" id="KQ435753">
    <property type="protein sequence ID" value="KOX76121.1"/>
    <property type="molecule type" value="Genomic_DNA"/>
</dbReference>
<protein>
    <submittedName>
        <fullName evidence="1">Uncharacterized protein</fullName>
    </submittedName>
</protein>
<name>A0A0N0U5U4_9HYME</name>
<evidence type="ECO:0000313" key="1">
    <source>
        <dbReference type="EMBL" id="KOX76121.1"/>
    </source>
</evidence>
<keyword evidence="2" id="KW-1185">Reference proteome</keyword>
<reference evidence="1 2" key="1">
    <citation type="submission" date="2015-07" db="EMBL/GenBank/DDBJ databases">
        <title>The genome of Melipona quadrifasciata.</title>
        <authorList>
            <person name="Pan H."/>
            <person name="Kapheim K."/>
        </authorList>
    </citation>
    <scope>NUCLEOTIDE SEQUENCE [LARGE SCALE GENOMIC DNA]</scope>
    <source>
        <strain evidence="1">0111107301</strain>
        <tissue evidence="1">Whole body</tissue>
    </source>
</reference>
<accession>A0A0N0U5U4</accession>
<evidence type="ECO:0000313" key="2">
    <source>
        <dbReference type="Proteomes" id="UP000053105"/>
    </source>
</evidence>
<proteinExistence type="predicted"/>
<dbReference type="Proteomes" id="UP000053105">
    <property type="component" value="Unassembled WGS sequence"/>
</dbReference>